<evidence type="ECO:0000313" key="3">
    <source>
        <dbReference type="Proteomes" id="UP001066276"/>
    </source>
</evidence>
<gene>
    <name evidence="2" type="ORF">NDU88_001102</name>
</gene>
<name>A0AAV7W0H4_PLEWA</name>
<dbReference type="EMBL" id="JANPWB010000002">
    <property type="protein sequence ID" value="KAJ1205674.1"/>
    <property type="molecule type" value="Genomic_DNA"/>
</dbReference>
<dbReference type="AlphaFoldDB" id="A0AAV7W0H4"/>
<dbReference type="Proteomes" id="UP001066276">
    <property type="component" value="Chromosome 1_2"/>
</dbReference>
<sequence>MPATHWRMQRRQKQNPVAGRHCQCQCLSQRVQDAGRRAPHSGHPASSQAGSGRTQGFRLPLRRGTGARDPRRQCRGLDGEATGTRMAQSDTQHYPDVFIIIKGGKHREHCTA</sequence>
<accession>A0AAV7W0H4</accession>
<reference evidence="2" key="1">
    <citation type="journal article" date="2022" name="bioRxiv">
        <title>Sequencing and chromosome-scale assembly of the giantPleurodeles waltlgenome.</title>
        <authorList>
            <person name="Brown T."/>
            <person name="Elewa A."/>
            <person name="Iarovenko S."/>
            <person name="Subramanian E."/>
            <person name="Araus A.J."/>
            <person name="Petzold A."/>
            <person name="Susuki M."/>
            <person name="Suzuki K.-i.T."/>
            <person name="Hayashi T."/>
            <person name="Toyoda A."/>
            <person name="Oliveira C."/>
            <person name="Osipova E."/>
            <person name="Leigh N.D."/>
            <person name="Simon A."/>
            <person name="Yun M.H."/>
        </authorList>
    </citation>
    <scope>NUCLEOTIDE SEQUENCE</scope>
    <source>
        <strain evidence="2">20211129_DDA</strain>
        <tissue evidence="2">Liver</tissue>
    </source>
</reference>
<protein>
    <submittedName>
        <fullName evidence="2">Uncharacterized protein</fullName>
    </submittedName>
</protein>
<evidence type="ECO:0000313" key="2">
    <source>
        <dbReference type="EMBL" id="KAJ1205674.1"/>
    </source>
</evidence>
<comment type="caution">
    <text evidence="2">The sequence shown here is derived from an EMBL/GenBank/DDBJ whole genome shotgun (WGS) entry which is preliminary data.</text>
</comment>
<keyword evidence="3" id="KW-1185">Reference proteome</keyword>
<proteinExistence type="predicted"/>
<feature type="compositionally biased region" description="Polar residues" evidence="1">
    <location>
        <begin position="44"/>
        <end position="54"/>
    </location>
</feature>
<feature type="region of interest" description="Disordered" evidence="1">
    <location>
        <begin position="1"/>
        <end position="90"/>
    </location>
</feature>
<organism evidence="2 3">
    <name type="scientific">Pleurodeles waltl</name>
    <name type="common">Iberian ribbed newt</name>
    <dbReference type="NCBI Taxonomy" id="8319"/>
    <lineage>
        <taxon>Eukaryota</taxon>
        <taxon>Metazoa</taxon>
        <taxon>Chordata</taxon>
        <taxon>Craniata</taxon>
        <taxon>Vertebrata</taxon>
        <taxon>Euteleostomi</taxon>
        <taxon>Amphibia</taxon>
        <taxon>Batrachia</taxon>
        <taxon>Caudata</taxon>
        <taxon>Salamandroidea</taxon>
        <taxon>Salamandridae</taxon>
        <taxon>Pleurodelinae</taxon>
        <taxon>Pleurodeles</taxon>
    </lineage>
</organism>
<evidence type="ECO:0000256" key="1">
    <source>
        <dbReference type="SAM" id="MobiDB-lite"/>
    </source>
</evidence>
<feature type="compositionally biased region" description="Basic and acidic residues" evidence="1">
    <location>
        <begin position="66"/>
        <end position="78"/>
    </location>
</feature>